<evidence type="ECO:0000256" key="3">
    <source>
        <dbReference type="SAM" id="MobiDB-lite"/>
    </source>
</evidence>
<evidence type="ECO:0000313" key="5">
    <source>
        <dbReference type="EMBL" id="GFH26895.1"/>
    </source>
</evidence>
<evidence type="ECO:0000259" key="4">
    <source>
        <dbReference type="Pfam" id="PF09745"/>
    </source>
</evidence>
<keyword evidence="2" id="KW-0175">Coiled coil</keyword>
<organism evidence="5 6">
    <name type="scientific">Haematococcus lacustris</name>
    <name type="common">Green alga</name>
    <name type="synonym">Haematococcus pluvialis</name>
    <dbReference type="NCBI Taxonomy" id="44745"/>
    <lineage>
        <taxon>Eukaryota</taxon>
        <taxon>Viridiplantae</taxon>
        <taxon>Chlorophyta</taxon>
        <taxon>core chlorophytes</taxon>
        <taxon>Chlorophyceae</taxon>
        <taxon>CS clade</taxon>
        <taxon>Chlamydomonadales</taxon>
        <taxon>Haematococcaceae</taxon>
        <taxon>Haematococcus</taxon>
    </lineage>
</organism>
<name>A0A699ZY19_HAELA</name>
<dbReference type="EMBL" id="BLLF01003278">
    <property type="protein sequence ID" value="GFH26895.1"/>
    <property type="molecule type" value="Genomic_DNA"/>
</dbReference>
<dbReference type="Proteomes" id="UP000485058">
    <property type="component" value="Unassembled WGS sequence"/>
</dbReference>
<reference evidence="5 6" key="1">
    <citation type="submission" date="2020-02" db="EMBL/GenBank/DDBJ databases">
        <title>Draft genome sequence of Haematococcus lacustris strain NIES-144.</title>
        <authorList>
            <person name="Morimoto D."/>
            <person name="Nakagawa S."/>
            <person name="Yoshida T."/>
            <person name="Sawayama S."/>
        </authorList>
    </citation>
    <scope>NUCLEOTIDE SEQUENCE [LARGE SCALE GENOMIC DNA]</scope>
    <source>
        <strain evidence="5 6">NIES-144</strain>
    </source>
</reference>
<protein>
    <submittedName>
        <fullName evidence="5">DUF2040 domain-containing protein</fullName>
    </submittedName>
</protein>
<evidence type="ECO:0000256" key="1">
    <source>
        <dbReference type="ARBA" id="ARBA00010126"/>
    </source>
</evidence>
<evidence type="ECO:0000256" key="2">
    <source>
        <dbReference type="ARBA" id="ARBA00023054"/>
    </source>
</evidence>
<proteinExistence type="inferred from homology"/>
<accession>A0A699ZY19</accession>
<gene>
    <name evidence="5" type="ORF">HaLaN_25121</name>
</gene>
<sequence length="117" mass="14118">MKRTSGPKWPARLSERGLLPSYDSIQAARTQPKQQEKIDRKSRYIAQLKEQAEQRKREEDIRYERVLLKERKAEDHLFEGKEKFVTAAYRKKLEEDKKWAEEQQKKHPVTFELYQLA</sequence>
<dbReference type="InterPro" id="IPR018612">
    <property type="entry name" value="NSRP1_N"/>
</dbReference>
<dbReference type="Pfam" id="PF09745">
    <property type="entry name" value="NSRP1_N"/>
    <property type="match status" value="1"/>
</dbReference>
<feature type="compositionally biased region" description="Polar residues" evidence="3">
    <location>
        <begin position="23"/>
        <end position="33"/>
    </location>
</feature>
<dbReference type="PANTHER" id="PTHR30060">
    <property type="entry name" value="INNER MEMBRANE PROTEIN"/>
    <property type="match status" value="1"/>
</dbReference>
<keyword evidence="6" id="KW-1185">Reference proteome</keyword>
<feature type="domain" description="Nuclear speckle splicing regulatory protein 1 N-terminal" evidence="4">
    <location>
        <begin position="22"/>
        <end position="107"/>
    </location>
</feature>
<comment type="similarity">
    <text evidence="1">Belongs to the NSRP1 family.</text>
</comment>
<dbReference type="AlphaFoldDB" id="A0A699ZY19"/>
<comment type="caution">
    <text evidence="5">The sequence shown here is derived from an EMBL/GenBank/DDBJ whole genome shotgun (WGS) entry which is preliminary data.</text>
</comment>
<dbReference type="GO" id="GO:0000381">
    <property type="term" value="P:regulation of alternative mRNA splicing, via spliceosome"/>
    <property type="evidence" value="ECO:0007669"/>
    <property type="project" value="InterPro"/>
</dbReference>
<feature type="region of interest" description="Disordered" evidence="3">
    <location>
        <begin position="20"/>
        <end position="40"/>
    </location>
</feature>
<evidence type="ECO:0000313" key="6">
    <source>
        <dbReference type="Proteomes" id="UP000485058"/>
    </source>
</evidence>
<feature type="non-terminal residue" evidence="5">
    <location>
        <position position="1"/>
    </location>
</feature>
<dbReference type="PANTHER" id="PTHR30060:SF0">
    <property type="entry name" value="COILED-COIL PROTEIN (DUF2040)-RELATED"/>
    <property type="match status" value="1"/>
</dbReference>